<keyword evidence="3 10" id="KW-0963">Cytoplasm</keyword>
<dbReference type="SUPFAM" id="SSF56349">
    <property type="entry name" value="DNA breaking-rejoining enzymes"/>
    <property type="match status" value="1"/>
</dbReference>
<keyword evidence="9 10" id="KW-0131">Cell cycle</keyword>
<dbReference type="NCBIfam" id="NF001399">
    <property type="entry name" value="PRK00283.1"/>
    <property type="match status" value="1"/>
</dbReference>
<evidence type="ECO:0000256" key="5">
    <source>
        <dbReference type="ARBA" id="ARBA00022829"/>
    </source>
</evidence>
<evidence type="ECO:0000256" key="4">
    <source>
        <dbReference type="ARBA" id="ARBA00022618"/>
    </source>
</evidence>
<proteinExistence type="inferred from homology"/>
<feature type="active site" description="O-(3'-phospho-DNA)-tyrosine intermediate" evidence="10">
    <location>
        <position position="277"/>
    </location>
</feature>
<dbReference type="Pfam" id="PF02899">
    <property type="entry name" value="Phage_int_SAM_1"/>
    <property type="match status" value="1"/>
</dbReference>
<dbReference type="InterPro" id="IPR011010">
    <property type="entry name" value="DNA_brk_join_enz"/>
</dbReference>
<evidence type="ECO:0000256" key="3">
    <source>
        <dbReference type="ARBA" id="ARBA00022490"/>
    </source>
</evidence>
<dbReference type="NCBIfam" id="TIGR02225">
    <property type="entry name" value="recomb_XerD"/>
    <property type="match status" value="1"/>
</dbReference>
<evidence type="ECO:0000256" key="7">
    <source>
        <dbReference type="ARBA" id="ARBA00023125"/>
    </source>
</evidence>
<dbReference type="InterPro" id="IPR013762">
    <property type="entry name" value="Integrase-like_cat_sf"/>
</dbReference>
<reference evidence="14" key="1">
    <citation type="journal article" date="2019" name="Int. J. Syst. Evol. Microbiol.">
        <title>The Global Catalogue of Microorganisms (GCM) 10K type strain sequencing project: providing services to taxonomists for standard genome sequencing and annotation.</title>
        <authorList>
            <consortium name="The Broad Institute Genomics Platform"/>
            <consortium name="The Broad Institute Genome Sequencing Center for Infectious Disease"/>
            <person name="Wu L."/>
            <person name="Ma J."/>
        </authorList>
    </citation>
    <scope>NUCLEOTIDE SEQUENCE [LARGE SCALE GENOMIC DNA]</scope>
    <source>
        <strain evidence="14">TISTR 1827</strain>
    </source>
</reference>
<keyword evidence="7 10" id="KW-0238">DNA-binding</keyword>
<comment type="subunit">
    <text evidence="10">Forms a cyclic heterotetrameric complex composed of two molecules of XerC and two molecules of XerD.</text>
</comment>
<evidence type="ECO:0000256" key="10">
    <source>
        <dbReference type="HAMAP-Rule" id="MF_01808"/>
    </source>
</evidence>
<feature type="active site" evidence="10">
    <location>
        <position position="245"/>
    </location>
</feature>
<keyword evidence="5 10" id="KW-0159">Chromosome partition</keyword>
<name>A0ABW5QZZ6_9BACL</name>
<keyword evidence="4 10" id="KW-0132">Cell division</keyword>
<dbReference type="InterPro" id="IPR010998">
    <property type="entry name" value="Integrase_recombinase_N"/>
</dbReference>
<comment type="function">
    <text evidence="10">Site-specific tyrosine recombinase, which acts by catalyzing the cutting and rejoining of the recombining DNA molecules. The XerC-XerD complex is essential to convert dimers of the bacterial chromosome into monomers to permit their segregation at cell division. It also contributes to the segregational stability of plasmids.</text>
</comment>
<evidence type="ECO:0000256" key="1">
    <source>
        <dbReference type="ARBA" id="ARBA00004496"/>
    </source>
</evidence>
<dbReference type="CDD" id="cd00798">
    <property type="entry name" value="INT_XerDC_C"/>
    <property type="match status" value="1"/>
</dbReference>
<keyword evidence="14" id="KW-1185">Reference proteome</keyword>
<dbReference type="InterPro" id="IPR023009">
    <property type="entry name" value="Tyrosine_recombinase_XerC/XerD"/>
</dbReference>
<dbReference type="PROSITE" id="PS51900">
    <property type="entry name" value="CB"/>
    <property type="match status" value="1"/>
</dbReference>
<feature type="active site" evidence="10">
    <location>
        <position position="242"/>
    </location>
</feature>
<keyword evidence="6 10" id="KW-0229">DNA integration</keyword>
<evidence type="ECO:0000313" key="14">
    <source>
        <dbReference type="Proteomes" id="UP001597493"/>
    </source>
</evidence>
<dbReference type="Gene3D" id="1.10.150.130">
    <property type="match status" value="1"/>
</dbReference>
<evidence type="ECO:0000259" key="12">
    <source>
        <dbReference type="PROSITE" id="PS51900"/>
    </source>
</evidence>
<evidence type="ECO:0000259" key="11">
    <source>
        <dbReference type="PROSITE" id="PS51898"/>
    </source>
</evidence>
<evidence type="ECO:0000313" key="13">
    <source>
        <dbReference type="EMBL" id="MFD2662037.1"/>
    </source>
</evidence>
<dbReference type="InterPro" id="IPR050090">
    <property type="entry name" value="Tyrosine_recombinase_XerCD"/>
</dbReference>
<dbReference type="Proteomes" id="UP001597493">
    <property type="component" value="Unassembled WGS sequence"/>
</dbReference>
<dbReference type="InterPro" id="IPR004107">
    <property type="entry name" value="Integrase_SAM-like_N"/>
</dbReference>
<comment type="subcellular location">
    <subcellularLocation>
        <location evidence="1 10">Cytoplasm</location>
    </subcellularLocation>
</comment>
<feature type="active site" evidence="10">
    <location>
        <position position="146"/>
    </location>
</feature>
<dbReference type="EMBL" id="JBHUMY010000020">
    <property type="protein sequence ID" value="MFD2662037.1"/>
    <property type="molecule type" value="Genomic_DNA"/>
</dbReference>
<dbReference type="InterPro" id="IPR011932">
    <property type="entry name" value="Recomb_XerD"/>
</dbReference>
<comment type="caution">
    <text evidence="13">The sequence shown here is derived from an EMBL/GenBank/DDBJ whole genome shotgun (WGS) entry which is preliminary data.</text>
</comment>
<evidence type="ECO:0000256" key="6">
    <source>
        <dbReference type="ARBA" id="ARBA00022908"/>
    </source>
</evidence>
<sequence>MTDHYQSFIHYLRAEKSLARNTLLSYERDLAAYAAFLAGEQIHDPSRAERHHIARYVLTLKESGRKPSTLTRHIVTIRNFYHFLALQGVITQDPTIAIEAPKLEAKPPSVLPVESVFALLDAPDPSTPAGKRDKAMLELLYATGIRVSELIMLDVDSVNLQLGIIRCLGSGGKERLIPFGKMAEAALSDYMTGARERLCKDPNGEKALFLNHLGTRMTRQGFWKVIKKTAKEAGIGTEITPHTLRHSFAAHLIEGGADLRSVQELLGHADISTTQRYSRVTKLRMKEVYNNAHPRA</sequence>
<dbReference type="RefSeq" id="WP_379275728.1">
    <property type="nucleotide sequence ID" value="NZ_JBHUGT010000029.1"/>
</dbReference>
<feature type="domain" description="Tyr recombinase" evidence="11">
    <location>
        <begin position="106"/>
        <end position="290"/>
    </location>
</feature>
<keyword evidence="8 10" id="KW-0233">DNA recombination</keyword>
<dbReference type="HAMAP" id="MF_01808">
    <property type="entry name" value="Recomb_XerC_XerD"/>
    <property type="match status" value="1"/>
</dbReference>
<protein>
    <recommendedName>
        <fullName evidence="10">Tyrosine recombinase XerC</fullName>
    </recommendedName>
</protein>
<organism evidence="13 14">
    <name type="scientific">Paenibacillus thailandensis</name>
    <dbReference type="NCBI Taxonomy" id="393250"/>
    <lineage>
        <taxon>Bacteria</taxon>
        <taxon>Bacillati</taxon>
        <taxon>Bacillota</taxon>
        <taxon>Bacilli</taxon>
        <taxon>Bacillales</taxon>
        <taxon>Paenibacillaceae</taxon>
        <taxon>Paenibacillus</taxon>
    </lineage>
</organism>
<comment type="similarity">
    <text evidence="2">Belongs to the 'phage' integrase family. XerD subfamily.</text>
</comment>
<feature type="active site" evidence="10">
    <location>
        <position position="268"/>
    </location>
</feature>
<evidence type="ECO:0000256" key="9">
    <source>
        <dbReference type="ARBA" id="ARBA00023306"/>
    </source>
</evidence>
<dbReference type="PROSITE" id="PS51898">
    <property type="entry name" value="TYR_RECOMBINASE"/>
    <property type="match status" value="1"/>
</dbReference>
<evidence type="ECO:0000256" key="2">
    <source>
        <dbReference type="ARBA" id="ARBA00010450"/>
    </source>
</evidence>
<dbReference type="PANTHER" id="PTHR30349:SF81">
    <property type="entry name" value="TYROSINE RECOMBINASE XERC"/>
    <property type="match status" value="1"/>
</dbReference>
<evidence type="ECO:0000256" key="8">
    <source>
        <dbReference type="ARBA" id="ARBA00023172"/>
    </source>
</evidence>
<dbReference type="Pfam" id="PF00589">
    <property type="entry name" value="Phage_integrase"/>
    <property type="match status" value="1"/>
</dbReference>
<comment type="caution">
    <text evidence="10">Lacks conserved residue(s) required for the propagation of feature annotation.</text>
</comment>
<feature type="domain" description="Core-binding (CB)" evidence="12">
    <location>
        <begin position="1"/>
        <end position="85"/>
    </location>
</feature>
<dbReference type="PANTHER" id="PTHR30349">
    <property type="entry name" value="PHAGE INTEGRASE-RELATED"/>
    <property type="match status" value="1"/>
</dbReference>
<dbReference type="InterPro" id="IPR044068">
    <property type="entry name" value="CB"/>
</dbReference>
<accession>A0ABW5QZZ6</accession>
<dbReference type="Gene3D" id="1.10.443.10">
    <property type="entry name" value="Intergrase catalytic core"/>
    <property type="match status" value="1"/>
</dbReference>
<dbReference type="InterPro" id="IPR002104">
    <property type="entry name" value="Integrase_catalytic"/>
</dbReference>
<comment type="similarity">
    <text evidence="10">Belongs to the 'phage' integrase family. XerC subfamily.</text>
</comment>
<gene>
    <name evidence="13" type="primary">xerD</name>
    <name evidence="10" type="synonym">xerC</name>
    <name evidence="13" type="ORF">ACFSW5_17410</name>
</gene>